<evidence type="ECO:0000256" key="3">
    <source>
        <dbReference type="ARBA" id="ARBA00022801"/>
    </source>
</evidence>
<dbReference type="GO" id="GO:0005774">
    <property type="term" value="C:vacuolar membrane"/>
    <property type="evidence" value="ECO:0007669"/>
    <property type="project" value="UniProtKB-SubCell"/>
</dbReference>
<dbReference type="InterPro" id="IPR043573">
    <property type="entry name" value="Fig4-like"/>
</dbReference>
<keyword evidence="3" id="KW-0378">Hydrolase</keyword>
<evidence type="ECO:0000256" key="6">
    <source>
        <dbReference type="ARBA" id="ARBA00023464"/>
    </source>
</evidence>
<evidence type="ECO:0000259" key="8">
    <source>
        <dbReference type="PROSITE" id="PS50275"/>
    </source>
</evidence>
<evidence type="ECO:0000256" key="1">
    <source>
        <dbReference type="ARBA" id="ARBA00004148"/>
    </source>
</evidence>
<evidence type="ECO:0000256" key="5">
    <source>
        <dbReference type="ARBA" id="ARBA00023337"/>
    </source>
</evidence>
<dbReference type="PANTHER" id="PTHR45738:SF5">
    <property type="entry name" value="POLYPHOSPHOINOSITIDE PHOSPHATASE"/>
    <property type="match status" value="1"/>
</dbReference>
<dbReference type="PANTHER" id="PTHR45738">
    <property type="entry name" value="POLYPHOSPHOINOSITIDE PHOSPHATASE"/>
    <property type="match status" value="1"/>
</dbReference>
<dbReference type="InterPro" id="IPR002013">
    <property type="entry name" value="SAC_dom"/>
</dbReference>
<evidence type="ECO:0000313" key="9">
    <source>
        <dbReference type="EMBL" id="KAG8378468.1"/>
    </source>
</evidence>
<dbReference type="AlphaFoldDB" id="A0AAV6X7H7"/>
<keyword evidence="4" id="KW-0472">Membrane</keyword>
<sequence length="913" mass="103160">MAKPENAKSNSLNLPPKFGSNSSKIHPANDPEMPPDPNSYSLEKFRLYETRARFYLIGSDRNKKFFRVLKIDRMEPSDLNISEDPVVYPPQEVKSLLQRIAEGNRATGGLNFVAKVYGIVGCIKFMESYYLILVTKRRQIGCICGHAIYSIDESQIITIPHVSVQTDIAHSKTELRYKKLLSSVDLTKDFFYSYTYPIMQSLQKNVLSMGEEGMPYENMFVWNSFLTKEIRSRCRNTIWTIALVHGNFKQVRLSIFGRDFSVSLVSRRSRHFAGTRYLKRGVNDHGKVANDVETEQIVLDDEAGSFKGKMSSVVQMRGSIPLFWSQEASRFSPKPDIILQRYDPTYEATKLHFEDLAKRYGNPIIVLNLIKTVEKRPREMMLRREFANAVGYLNQILSEENHLKFIHWDFHKFAKSKSANVLAVLGGVASQALDLTGFYYSGKRLVVKKRAKQLSRTSTGRWDSSIRDSRPSSAELSRVSSGADILIKQENESENSQQGRKDINGDSAPQFQSGVLRTNCIDCLDRTNVAQYAYGLAALGRQLHALGLADKPKVDADSSIAAALMDMYQTMGDALAQQYGGSAAHNTVFPERQGKWKATTQSREFLKSIKRYYSNAYTDGEKQDAINLFLGYFQPHEGKPALWELDSDYYLHVSGIGDDFMPDSPLDDAKPYGAGIPLAPIPACREDYSRMKLTSFDKLIERTCSSIKDVRLCSELDQKSGNFGVAPDAAEIQLKSPNWLFGQRKYEDSSSAPKLTSGEVANARACDEKKFDSLFDINLFSPVVESNEEDVFQQYLAMTTVDEANGWYGGTLLGDQDENSEICRHYAKLIQVPSIEPFQNDVEKENYYADLLRKNMVDSMDDSVLEAEMEDALKKFDQIGDDLGIFPKACNALVVDPSQLTRWILGEDRLQKL</sequence>
<comment type="subunit">
    <text evidence="6">Component of the PI(3,5)P2 regulatory complex at least composed of ATG18, SAC/FIG4, FAB1 and VAC14.</text>
</comment>
<name>A0AAV6X7H7_9LAMI</name>
<dbReference type="Pfam" id="PF02383">
    <property type="entry name" value="Syja_N"/>
    <property type="match status" value="1"/>
</dbReference>
<feature type="region of interest" description="Disordered" evidence="7">
    <location>
        <begin position="1"/>
        <end position="36"/>
    </location>
</feature>
<keyword evidence="10" id="KW-1185">Reference proteome</keyword>
<keyword evidence="2" id="KW-0926">Vacuole</keyword>
<dbReference type="GO" id="GO:0043813">
    <property type="term" value="F:phosphatidylinositol-3,5-bisphosphate 5-phosphatase activity"/>
    <property type="evidence" value="ECO:0007669"/>
    <property type="project" value="InterPro"/>
</dbReference>
<dbReference type="PROSITE" id="PS50275">
    <property type="entry name" value="SAC"/>
    <property type="match status" value="1"/>
</dbReference>
<dbReference type="EMBL" id="WHWC01000008">
    <property type="protein sequence ID" value="KAG8378468.1"/>
    <property type="molecule type" value="Genomic_DNA"/>
</dbReference>
<feature type="region of interest" description="Disordered" evidence="7">
    <location>
        <begin position="489"/>
        <end position="510"/>
    </location>
</feature>
<feature type="domain" description="SAC" evidence="8">
    <location>
        <begin position="181"/>
        <end position="581"/>
    </location>
</feature>
<proteinExistence type="predicted"/>
<comment type="caution">
    <text evidence="9">The sequence shown here is derived from an EMBL/GenBank/DDBJ whole genome shotgun (WGS) entry which is preliminary data.</text>
</comment>
<comment type="catalytic activity">
    <reaction evidence="5">
        <text>a 1,2-diacyl-sn-glycero-3-phospho-(1D-myo-inositol-3,5-bisphosphate) + H2O = a 1,2-diacyl-sn-glycero-3-phospho-(1D-myo-inositol-3-phosphate) + phosphate</text>
        <dbReference type="Rhea" id="RHEA:32955"/>
        <dbReference type="ChEBI" id="CHEBI:15377"/>
        <dbReference type="ChEBI" id="CHEBI:43474"/>
        <dbReference type="ChEBI" id="CHEBI:57923"/>
        <dbReference type="ChEBI" id="CHEBI:58088"/>
    </reaction>
</comment>
<evidence type="ECO:0000256" key="2">
    <source>
        <dbReference type="ARBA" id="ARBA00022554"/>
    </source>
</evidence>
<dbReference type="Proteomes" id="UP000826271">
    <property type="component" value="Unassembled WGS sequence"/>
</dbReference>
<reference evidence="9" key="1">
    <citation type="submission" date="2019-10" db="EMBL/GenBank/DDBJ databases">
        <authorList>
            <person name="Zhang R."/>
            <person name="Pan Y."/>
            <person name="Wang J."/>
            <person name="Ma R."/>
            <person name="Yu S."/>
        </authorList>
    </citation>
    <scope>NUCLEOTIDE SEQUENCE</scope>
    <source>
        <strain evidence="9">LA-IB0</strain>
        <tissue evidence="9">Leaf</tissue>
    </source>
</reference>
<evidence type="ECO:0000313" key="10">
    <source>
        <dbReference type="Proteomes" id="UP000826271"/>
    </source>
</evidence>
<accession>A0AAV6X7H7</accession>
<protein>
    <recommendedName>
        <fullName evidence="8">SAC domain-containing protein</fullName>
    </recommendedName>
</protein>
<evidence type="ECO:0000256" key="4">
    <source>
        <dbReference type="ARBA" id="ARBA00023136"/>
    </source>
</evidence>
<evidence type="ECO:0000256" key="7">
    <source>
        <dbReference type="SAM" id="MobiDB-lite"/>
    </source>
</evidence>
<gene>
    <name evidence="9" type="ORF">BUALT_Bualt08G0140300</name>
</gene>
<organism evidence="9 10">
    <name type="scientific">Buddleja alternifolia</name>
    <dbReference type="NCBI Taxonomy" id="168488"/>
    <lineage>
        <taxon>Eukaryota</taxon>
        <taxon>Viridiplantae</taxon>
        <taxon>Streptophyta</taxon>
        <taxon>Embryophyta</taxon>
        <taxon>Tracheophyta</taxon>
        <taxon>Spermatophyta</taxon>
        <taxon>Magnoliopsida</taxon>
        <taxon>eudicotyledons</taxon>
        <taxon>Gunneridae</taxon>
        <taxon>Pentapetalae</taxon>
        <taxon>asterids</taxon>
        <taxon>lamiids</taxon>
        <taxon>Lamiales</taxon>
        <taxon>Scrophulariaceae</taxon>
        <taxon>Buddlejeae</taxon>
        <taxon>Buddleja</taxon>
    </lineage>
</organism>
<feature type="compositionally biased region" description="Polar residues" evidence="7">
    <location>
        <begin position="7"/>
        <end position="24"/>
    </location>
</feature>
<comment type="subcellular location">
    <subcellularLocation>
        <location evidence="1">Vacuole membrane</location>
        <topology evidence="1">Peripheral membrane protein</topology>
    </subcellularLocation>
</comment>
<dbReference type="GO" id="GO:0046856">
    <property type="term" value="P:phosphatidylinositol dephosphorylation"/>
    <property type="evidence" value="ECO:0007669"/>
    <property type="project" value="InterPro"/>
</dbReference>